<proteinExistence type="predicted"/>
<accession>A0A3S4SMF3</accession>
<dbReference type="Gene3D" id="3.40.720.10">
    <property type="entry name" value="Alkaline Phosphatase, subunit A"/>
    <property type="match status" value="1"/>
</dbReference>
<dbReference type="AlphaFoldDB" id="A0A3S4SMF3"/>
<dbReference type="EMBL" id="LR134350">
    <property type="protein sequence ID" value="VEG27445.1"/>
    <property type="molecule type" value="Genomic_DNA"/>
</dbReference>
<keyword evidence="2" id="KW-1185">Reference proteome</keyword>
<dbReference type="InterPro" id="IPR014060">
    <property type="entry name" value="PglZ"/>
</dbReference>
<dbReference type="InterPro" id="IPR017850">
    <property type="entry name" value="Alkaline_phosphatase_core_sf"/>
</dbReference>
<dbReference type="NCBIfam" id="TIGR02687">
    <property type="entry name" value="BREX-1 system phosphatase PglZ type A"/>
    <property type="match status" value="1"/>
</dbReference>
<dbReference type="OrthoDB" id="9769734at2"/>
<dbReference type="SUPFAM" id="SSF53649">
    <property type="entry name" value="Alkaline phosphatase-like"/>
    <property type="match status" value="1"/>
</dbReference>
<gene>
    <name evidence="1" type="ORF">NCTC11636_01035</name>
</gene>
<dbReference type="KEGG" id="ahw:NCTC11636_01035"/>
<name>A0A3S4SMF3_9ACTO</name>
<dbReference type="Proteomes" id="UP000266895">
    <property type="component" value="Chromosome"/>
</dbReference>
<dbReference type="RefSeq" id="WP_126382188.1">
    <property type="nucleotide sequence ID" value="NZ_LR134350.1"/>
</dbReference>
<protein>
    <submittedName>
        <fullName evidence="1">PglZ domain</fullName>
    </submittedName>
</protein>
<dbReference type="Pfam" id="PF08665">
    <property type="entry name" value="PglZ"/>
    <property type="match status" value="1"/>
</dbReference>
<sequence length="843" mass="94862">MSPLSTIEHQLRERFARPGEAGRVVLWSDPEGRYEDSVTELVPRGTTILRVDNNEFAIKREIFATSPTCKFLIYRRGPEPQTPTDNWLLDLELAYGVFTADHVSLVVQELGGGSAMRDVVEQYPRFFESRRRQQALKSRLRPDDDATDIAASMVAVLLGTEDRSLDALWRALLAENAEGRSTGIDEITRLGLDTFHWEGTRHIYGYSEATPTVDDFVLWLFQRAWEGFAPTSPERADEYRNIRRDFSTWRHDLRFADTYRALASHAADELGIADRVTALELGDLLPRTTFPEVDREIAQRLAQGVECRTLSDKQVQEAVQRRTESIWYHDVQHVYEALAAASTLLSLTSTGSWDMSSPSEGVERYAQEWYAVDQAYRRFHRHLDQADTDLTAGLDQLRALVERAYLDDYLDPLGRSWKQQVSTMERWEISDIPSAQSFFSSKVNAIWLSKGHKVAVIVSDALRYEVAEELGRRIRQEDRFTAALTPMLSRLPSYTQLGMASLLPHEALTFTDRAAVEVDGAPSDGTGNRAAILAAVGGTAVQAKDLLSMRSAEARDLVKSHQLLYVFHNQIDATGEKQPTETDTFRACDDAIAELIKVMKKLVNANVNNILVTADHGFLYQDTPLSERDFLSVKPHGDALLSVNHRFVLGRGLKRDQAFTTFTSAQLGMTGDIEVQVPASVHRLRAAGSGVRYVHGGASLQEVVIPVLAVNKRRTSDIRQVSVRIMPETDRITTGQITVMLYQQEPVTEKVKARRLIAGLYAGETLISDEVAIDCSQTSPEGRDRFFPVTLVLSKEADAYNGKEIELRLYEPVSVSQRRPYPDRARFTLVRTFTSDFGTDFDF</sequence>
<evidence type="ECO:0000313" key="1">
    <source>
        <dbReference type="EMBL" id="VEG27445.1"/>
    </source>
</evidence>
<reference evidence="1 2" key="1">
    <citation type="submission" date="2018-12" db="EMBL/GenBank/DDBJ databases">
        <authorList>
            <consortium name="Pathogen Informatics"/>
        </authorList>
    </citation>
    <scope>NUCLEOTIDE SEQUENCE [LARGE SCALE GENOMIC DNA]</scope>
    <source>
        <strain evidence="1 2">NCTC11636</strain>
    </source>
</reference>
<evidence type="ECO:0000313" key="2">
    <source>
        <dbReference type="Proteomes" id="UP000266895"/>
    </source>
</evidence>
<organism evidence="1 2">
    <name type="scientific">Actinomyces howellii</name>
    <dbReference type="NCBI Taxonomy" id="52771"/>
    <lineage>
        <taxon>Bacteria</taxon>
        <taxon>Bacillati</taxon>
        <taxon>Actinomycetota</taxon>
        <taxon>Actinomycetes</taxon>
        <taxon>Actinomycetales</taxon>
        <taxon>Actinomycetaceae</taxon>
        <taxon>Actinomyces</taxon>
    </lineage>
</organism>